<proteinExistence type="predicted"/>
<sequence>MPINIEGHEENGDRVGHGMMIVAQEGGMLQIYNPWGTTAASDDRFDNVNNVYIEQD</sequence>
<organism evidence="1">
    <name type="scientific">Streptomyces sp. R28</name>
    <dbReference type="NCBI Taxonomy" id="3238628"/>
    <lineage>
        <taxon>Bacteria</taxon>
        <taxon>Bacillati</taxon>
        <taxon>Actinomycetota</taxon>
        <taxon>Actinomycetes</taxon>
        <taxon>Kitasatosporales</taxon>
        <taxon>Streptomycetaceae</taxon>
        <taxon>Streptomyces</taxon>
    </lineage>
</organism>
<dbReference type="EMBL" id="CP163439">
    <property type="protein sequence ID" value="XDQ35920.1"/>
    <property type="molecule type" value="Genomic_DNA"/>
</dbReference>
<gene>
    <name evidence="1" type="ORF">AB5J49_22655</name>
</gene>
<reference evidence="1" key="1">
    <citation type="submission" date="2024-07" db="EMBL/GenBank/DDBJ databases">
        <authorList>
            <person name="Yu S.T."/>
        </authorList>
    </citation>
    <scope>NUCLEOTIDE SEQUENCE</scope>
    <source>
        <strain evidence="1">R28</strain>
    </source>
</reference>
<accession>A0AB39PYX6</accession>
<protein>
    <submittedName>
        <fullName evidence="1">Uncharacterized protein</fullName>
    </submittedName>
</protein>
<dbReference type="AlphaFoldDB" id="A0AB39PYX6"/>
<name>A0AB39PYX6_9ACTN</name>
<dbReference type="RefSeq" id="WP_369170445.1">
    <property type="nucleotide sequence ID" value="NZ_CP163439.1"/>
</dbReference>
<evidence type="ECO:0000313" key="1">
    <source>
        <dbReference type="EMBL" id="XDQ35920.1"/>
    </source>
</evidence>